<organism evidence="3 4">
    <name type="scientific">Candidatus Paracaedimonas acanthamoebae</name>
    <dbReference type="NCBI Taxonomy" id="244581"/>
    <lineage>
        <taxon>Bacteria</taxon>
        <taxon>Pseudomonadati</taxon>
        <taxon>Pseudomonadota</taxon>
        <taxon>Alphaproteobacteria</taxon>
        <taxon>Holosporales</taxon>
        <taxon>Caedimonadaceae</taxon>
        <taxon>Candidatus Paracaedimonas</taxon>
    </lineage>
</organism>
<protein>
    <recommendedName>
        <fullName evidence="2">DnaA N-terminal domain-containing protein</fullName>
    </recommendedName>
</protein>
<dbReference type="Proteomes" id="UP000664414">
    <property type="component" value="Unassembled WGS sequence"/>
</dbReference>
<feature type="region of interest" description="Disordered" evidence="1">
    <location>
        <begin position="465"/>
        <end position="493"/>
    </location>
</feature>
<comment type="caution">
    <text evidence="3">The sequence shown here is derived from an EMBL/GenBank/DDBJ whole genome shotgun (WGS) entry which is preliminary data.</text>
</comment>
<feature type="domain" description="DnaA N-terminal" evidence="2">
    <location>
        <begin position="319"/>
        <end position="371"/>
    </location>
</feature>
<dbReference type="AlphaFoldDB" id="A0A8J7TW73"/>
<dbReference type="Pfam" id="PF11638">
    <property type="entry name" value="DnaA_N"/>
    <property type="match status" value="1"/>
</dbReference>
<dbReference type="EMBL" id="JAFKGL010000042">
    <property type="protein sequence ID" value="MBN9413744.1"/>
    <property type="molecule type" value="Genomic_DNA"/>
</dbReference>
<evidence type="ECO:0000259" key="2">
    <source>
        <dbReference type="Pfam" id="PF11638"/>
    </source>
</evidence>
<evidence type="ECO:0000313" key="3">
    <source>
        <dbReference type="EMBL" id="MBN9413744.1"/>
    </source>
</evidence>
<dbReference type="InterPro" id="IPR038454">
    <property type="entry name" value="DnaA_N_sf"/>
</dbReference>
<reference evidence="3" key="1">
    <citation type="submission" date="2021-02" db="EMBL/GenBank/DDBJ databases">
        <title>Thiocyanate and organic carbon inputs drive convergent selection for specific autotrophic Afipia and Thiobacillus strains within complex microbiomes.</title>
        <authorList>
            <person name="Huddy R.J."/>
            <person name="Sachdeva R."/>
            <person name="Kadzinga F."/>
            <person name="Kantor R.S."/>
            <person name="Harrison S.T.L."/>
            <person name="Banfield J.F."/>
        </authorList>
    </citation>
    <scope>NUCLEOTIDE SEQUENCE</scope>
    <source>
        <strain evidence="3">SCN18_10_11_15_R4_P_38_20</strain>
    </source>
</reference>
<dbReference type="InterPro" id="IPR024633">
    <property type="entry name" value="DnaA_N_dom"/>
</dbReference>
<gene>
    <name evidence="3" type="ORF">J0H12_07505</name>
</gene>
<proteinExistence type="predicted"/>
<sequence>MSLNLEHSLASPSLLKSRLLMDETPLQLLPTLATKVGLNEAIILQQMHYWLTSRHNKNFINNRHWVYNSYEEWHQQFPFWSKETIKRTIYSLEKQKLIVSCKLHEQRLDHRKWYTINYQELKGVKPCHNRLGQNDTIEQQFVTIDRSKMTRSNVTKRHDHYKEQRLHTEITHKTLSLISPPNAPSSLHETHEEKREEIGLKMIEMFSKHVLQGQELLPHPERKSQLKHVLNTHLKGNLENWERVCQNITKSKFLMGEAQASSFKATLDWVIAKDHAITIFEGNAYGIGDRVISNTPTTSSEEALEAFMLEFATSNKHPLWIQAGLILSKKVGFCIFKGWISVLDILEIQNDHVTLSAPSKFIRDYVSKNLMNFPIQQALESVLRYEIRFVLVNTGSNSESKPEAPQEETQHDSILGKGEQDFSQAPALSKQNTIVFPPNQPQMQNLTAPPLDINKGIFLPLRNPFFGSSDPPLKPPNTQELQNEYNEHYLRKE</sequence>
<accession>A0A8J7TW73</accession>
<evidence type="ECO:0000313" key="4">
    <source>
        <dbReference type="Proteomes" id="UP000664414"/>
    </source>
</evidence>
<name>A0A8J7TW73_9PROT</name>
<evidence type="ECO:0000256" key="1">
    <source>
        <dbReference type="SAM" id="MobiDB-lite"/>
    </source>
</evidence>
<dbReference type="Gene3D" id="3.30.300.180">
    <property type="match status" value="1"/>
</dbReference>